<proteinExistence type="predicted"/>
<dbReference type="InterPro" id="IPR040151">
    <property type="entry name" value="Gfd2/YDR514C-like"/>
</dbReference>
<dbReference type="GO" id="GO:0003676">
    <property type="term" value="F:nucleic acid binding"/>
    <property type="evidence" value="ECO:0007669"/>
    <property type="project" value="InterPro"/>
</dbReference>
<sequence>MPAEAPIVTGYYRYTDIWFHVEPDVLPECDRDPLKAVIAHDAIVHPQNPLHVDGIEGVQIFMGTFHDGQQRLLFSSAQVDYVRYWLHAMQLTAAIIPLPYSECLLTSAEFSNVSPVTYKDGGSLRNSLKKIGKNNKRLKNSNPILLSRRDAFERVRKYWTAKTGTWCALDFEDWEKDHTVITEFGYRSIHWDNGDEVEDAGHLTVKEHEMYRNGTYVPDNRKHYQFGTTVEVSKRAFKTKVSSLITALHSRSPIFLVFHDPSQDIKTLKQLEVPLHDAVFDLPEALPSKGIFIVDTAVLFAALIGEGSNKPGLKQACNHLQIETDFLHNAGNDAYYTLSALRAMASGEPLDTQREIRWPNRTGPAGTDSGVKVQFEPYEEDSDYSDQEGLMGGYNPHTGALRE</sequence>
<dbReference type="InterPro" id="IPR048519">
    <property type="entry name" value="Gfd2/YDR514C-like_C"/>
</dbReference>
<dbReference type="InterPro" id="IPR036397">
    <property type="entry name" value="RNaseH_sf"/>
</dbReference>
<organism evidence="3 4">
    <name type="scientific">Mycena albidolilacea</name>
    <dbReference type="NCBI Taxonomy" id="1033008"/>
    <lineage>
        <taxon>Eukaryota</taxon>
        <taxon>Fungi</taxon>
        <taxon>Dikarya</taxon>
        <taxon>Basidiomycota</taxon>
        <taxon>Agaricomycotina</taxon>
        <taxon>Agaricomycetes</taxon>
        <taxon>Agaricomycetidae</taxon>
        <taxon>Agaricales</taxon>
        <taxon>Marasmiineae</taxon>
        <taxon>Mycenaceae</taxon>
        <taxon>Mycena</taxon>
    </lineage>
</organism>
<feature type="region of interest" description="Disordered" evidence="1">
    <location>
        <begin position="379"/>
        <end position="403"/>
    </location>
</feature>
<comment type="caution">
    <text evidence="3">The sequence shown here is derived from an EMBL/GenBank/DDBJ whole genome shotgun (WGS) entry which is preliminary data.</text>
</comment>
<evidence type="ECO:0000256" key="1">
    <source>
        <dbReference type="SAM" id="MobiDB-lite"/>
    </source>
</evidence>
<dbReference type="PANTHER" id="PTHR28083">
    <property type="entry name" value="GOOD FOR FULL DBP5 ACTIVITY PROTEIN 2"/>
    <property type="match status" value="1"/>
</dbReference>
<gene>
    <name evidence="3" type="ORF">DFH08DRAFT_831308</name>
</gene>
<dbReference type="Pfam" id="PF21762">
    <property type="entry name" value="DEDDh_C"/>
    <property type="match status" value="1"/>
</dbReference>
<evidence type="ECO:0000313" key="4">
    <source>
        <dbReference type="Proteomes" id="UP001218218"/>
    </source>
</evidence>
<dbReference type="SUPFAM" id="SSF53098">
    <property type="entry name" value="Ribonuclease H-like"/>
    <property type="match status" value="1"/>
</dbReference>
<dbReference type="Gene3D" id="3.30.420.10">
    <property type="entry name" value="Ribonuclease H-like superfamily/Ribonuclease H"/>
    <property type="match status" value="1"/>
</dbReference>
<dbReference type="GO" id="GO:0005634">
    <property type="term" value="C:nucleus"/>
    <property type="evidence" value="ECO:0007669"/>
    <property type="project" value="TreeGrafter"/>
</dbReference>
<accession>A0AAD7F6S6</accession>
<name>A0AAD7F6S6_9AGAR</name>
<dbReference type="EMBL" id="JARIHO010000001">
    <property type="protein sequence ID" value="KAJ7368396.1"/>
    <property type="molecule type" value="Genomic_DNA"/>
</dbReference>
<dbReference type="Proteomes" id="UP001218218">
    <property type="component" value="Unassembled WGS sequence"/>
</dbReference>
<evidence type="ECO:0000313" key="3">
    <source>
        <dbReference type="EMBL" id="KAJ7368396.1"/>
    </source>
</evidence>
<reference evidence="3" key="1">
    <citation type="submission" date="2023-03" db="EMBL/GenBank/DDBJ databases">
        <title>Massive genome expansion in bonnet fungi (Mycena s.s.) driven by repeated elements and novel gene families across ecological guilds.</title>
        <authorList>
            <consortium name="Lawrence Berkeley National Laboratory"/>
            <person name="Harder C.B."/>
            <person name="Miyauchi S."/>
            <person name="Viragh M."/>
            <person name="Kuo A."/>
            <person name="Thoen E."/>
            <person name="Andreopoulos B."/>
            <person name="Lu D."/>
            <person name="Skrede I."/>
            <person name="Drula E."/>
            <person name="Henrissat B."/>
            <person name="Morin E."/>
            <person name="Kohler A."/>
            <person name="Barry K."/>
            <person name="LaButti K."/>
            <person name="Morin E."/>
            <person name="Salamov A."/>
            <person name="Lipzen A."/>
            <person name="Mereny Z."/>
            <person name="Hegedus B."/>
            <person name="Baldrian P."/>
            <person name="Stursova M."/>
            <person name="Weitz H."/>
            <person name="Taylor A."/>
            <person name="Grigoriev I.V."/>
            <person name="Nagy L.G."/>
            <person name="Martin F."/>
            <person name="Kauserud H."/>
        </authorList>
    </citation>
    <scope>NUCLEOTIDE SEQUENCE</scope>
    <source>
        <strain evidence="3">CBHHK002</strain>
    </source>
</reference>
<dbReference type="InterPro" id="IPR012337">
    <property type="entry name" value="RNaseH-like_sf"/>
</dbReference>
<evidence type="ECO:0000259" key="2">
    <source>
        <dbReference type="Pfam" id="PF21762"/>
    </source>
</evidence>
<dbReference type="AlphaFoldDB" id="A0AAD7F6S6"/>
<feature type="domain" description="Gfd2/YDR514C-like C-terminal" evidence="2">
    <location>
        <begin position="165"/>
        <end position="344"/>
    </location>
</feature>
<dbReference type="PANTHER" id="PTHR28083:SF1">
    <property type="entry name" value="GOOD FOR FULL DBP5 ACTIVITY PROTEIN 2"/>
    <property type="match status" value="1"/>
</dbReference>
<keyword evidence="4" id="KW-1185">Reference proteome</keyword>
<protein>
    <recommendedName>
        <fullName evidence="2">Gfd2/YDR514C-like C-terminal domain-containing protein</fullName>
    </recommendedName>
</protein>